<dbReference type="Pfam" id="PF05278">
    <property type="entry name" value="PEARLI-4"/>
    <property type="match status" value="1"/>
</dbReference>
<sequence>MEEKRESSPKINTKRGRRKKIKQVEEEAKLKSSNIFDGRNIVQQTGPYYGISSPPGYLSTPEDTSTDSRCQTRYAKALVEKEAALNAPSRSPFQNDDDGSPSVNSTLLLAIFAKYGDIGKDKTFSNESHSCLLELVCSIYKWLKVSKLMQLTPLELQSMSGQIGDLELVKVDIGWLCQRLNQISKARQLVEGVPTFKDVEARTY</sequence>
<dbReference type="PANTHER" id="PTHR35358:SF18">
    <property type="entry name" value="PHOSPHOLIPASE-LIKE PROTEIN-RELATED"/>
    <property type="match status" value="1"/>
</dbReference>
<keyword evidence="3" id="KW-1185">Reference proteome</keyword>
<name>A0AAE1XPM7_9LAMI</name>
<gene>
    <name evidence="2" type="ORF">Salat_2673500</name>
</gene>
<feature type="compositionally biased region" description="Basic residues" evidence="1">
    <location>
        <begin position="12"/>
        <end position="21"/>
    </location>
</feature>
<dbReference type="InterPro" id="IPR007942">
    <property type="entry name" value="PLipase-like"/>
</dbReference>
<reference evidence="2" key="2">
    <citation type="journal article" date="2024" name="Plant">
        <title>Genomic evolution and insights into agronomic trait innovations of Sesamum species.</title>
        <authorList>
            <person name="Miao H."/>
            <person name="Wang L."/>
            <person name="Qu L."/>
            <person name="Liu H."/>
            <person name="Sun Y."/>
            <person name="Le M."/>
            <person name="Wang Q."/>
            <person name="Wei S."/>
            <person name="Zheng Y."/>
            <person name="Lin W."/>
            <person name="Duan Y."/>
            <person name="Cao H."/>
            <person name="Xiong S."/>
            <person name="Wang X."/>
            <person name="Wei L."/>
            <person name="Li C."/>
            <person name="Ma Q."/>
            <person name="Ju M."/>
            <person name="Zhao R."/>
            <person name="Li G."/>
            <person name="Mu C."/>
            <person name="Tian Q."/>
            <person name="Mei H."/>
            <person name="Zhang T."/>
            <person name="Gao T."/>
            <person name="Zhang H."/>
        </authorList>
    </citation>
    <scope>NUCLEOTIDE SEQUENCE</scope>
    <source>
        <strain evidence="2">3651</strain>
    </source>
</reference>
<feature type="region of interest" description="Disordered" evidence="1">
    <location>
        <begin position="1"/>
        <end position="25"/>
    </location>
</feature>
<dbReference type="PANTHER" id="PTHR35358">
    <property type="entry name" value="OS06G0711100 PROTEIN"/>
    <property type="match status" value="1"/>
</dbReference>
<dbReference type="EMBL" id="JACGWO010000011">
    <property type="protein sequence ID" value="KAK4415661.1"/>
    <property type="molecule type" value="Genomic_DNA"/>
</dbReference>
<dbReference type="Proteomes" id="UP001293254">
    <property type="component" value="Unassembled WGS sequence"/>
</dbReference>
<evidence type="ECO:0000313" key="2">
    <source>
        <dbReference type="EMBL" id="KAK4415661.1"/>
    </source>
</evidence>
<evidence type="ECO:0000256" key="1">
    <source>
        <dbReference type="SAM" id="MobiDB-lite"/>
    </source>
</evidence>
<proteinExistence type="predicted"/>
<accession>A0AAE1XPM7</accession>
<organism evidence="2 3">
    <name type="scientific">Sesamum alatum</name>
    <dbReference type="NCBI Taxonomy" id="300844"/>
    <lineage>
        <taxon>Eukaryota</taxon>
        <taxon>Viridiplantae</taxon>
        <taxon>Streptophyta</taxon>
        <taxon>Embryophyta</taxon>
        <taxon>Tracheophyta</taxon>
        <taxon>Spermatophyta</taxon>
        <taxon>Magnoliopsida</taxon>
        <taxon>eudicotyledons</taxon>
        <taxon>Gunneridae</taxon>
        <taxon>Pentapetalae</taxon>
        <taxon>asterids</taxon>
        <taxon>lamiids</taxon>
        <taxon>Lamiales</taxon>
        <taxon>Pedaliaceae</taxon>
        <taxon>Sesamum</taxon>
    </lineage>
</organism>
<evidence type="ECO:0000313" key="3">
    <source>
        <dbReference type="Proteomes" id="UP001293254"/>
    </source>
</evidence>
<reference evidence="2" key="1">
    <citation type="submission" date="2020-06" db="EMBL/GenBank/DDBJ databases">
        <authorList>
            <person name="Li T."/>
            <person name="Hu X."/>
            <person name="Zhang T."/>
            <person name="Song X."/>
            <person name="Zhang H."/>
            <person name="Dai N."/>
            <person name="Sheng W."/>
            <person name="Hou X."/>
            <person name="Wei L."/>
        </authorList>
    </citation>
    <scope>NUCLEOTIDE SEQUENCE</scope>
    <source>
        <strain evidence="2">3651</strain>
        <tissue evidence="2">Leaf</tissue>
    </source>
</reference>
<dbReference type="AlphaFoldDB" id="A0AAE1XPM7"/>
<comment type="caution">
    <text evidence="2">The sequence shown here is derived from an EMBL/GenBank/DDBJ whole genome shotgun (WGS) entry which is preliminary data.</text>
</comment>
<protein>
    <submittedName>
        <fullName evidence="2">Uncharacterized protein</fullName>
    </submittedName>
</protein>